<dbReference type="RefSeq" id="WP_142816196.1">
    <property type="nucleotide sequence ID" value="NZ_CP033893.1"/>
</dbReference>
<organism evidence="1 2">
    <name type="scientific">Serratia liquefaciens</name>
    <dbReference type="NCBI Taxonomy" id="614"/>
    <lineage>
        <taxon>Bacteria</taxon>
        <taxon>Pseudomonadati</taxon>
        <taxon>Pseudomonadota</taxon>
        <taxon>Gammaproteobacteria</taxon>
        <taxon>Enterobacterales</taxon>
        <taxon>Yersiniaceae</taxon>
        <taxon>Serratia</taxon>
    </lineage>
</organism>
<proteinExistence type="predicted"/>
<name>A0A515D2L8_SERLI</name>
<accession>A0A515D2L8</accession>
<dbReference type="Pfam" id="PF06069">
    <property type="entry name" value="PerC"/>
    <property type="match status" value="1"/>
</dbReference>
<dbReference type="InterPro" id="IPR024684">
    <property type="entry name" value="Tscrpt_act_PerC/SfV_Orf40"/>
</dbReference>
<protein>
    <submittedName>
        <fullName evidence="1">PerC family transcriptional regulator</fullName>
    </submittedName>
</protein>
<reference evidence="1 2" key="1">
    <citation type="submission" date="2018-11" db="EMBL/GenBank/DDBJ databases">
        <title>The first complete genome of Serratia liquefaciens isolated from metalophyte plant revel distinctness adaptive mechanisms in an extreme habitat.</title>
        <authorList>
            <person name="Caneschi W.L."/>
            <person name="Sanchez A.B."/>
            <person name="Felestrino E.B."/>
            <person name="Assis R.A.B."/>
            <person name="Lemes C.G.C."/>
            <person name="Cordeiro I.F."/>
            <person name="Fonseca N.P."/>
            <person name="Villa M."/>
            <person name="Vieira I.T."/>
            <person name="Moraes L.A."/>
            <person name="Kamino L.H.Y."/>
            <person name="do Carmo F."/>
            <person name="Garcia C.M."/>
            <person name="Almeida N.F."/>
            <person name="Silva R.S."/>
            <person name="Ferro J.A."/>
            <person name="Ferro M.I.T."/>
            <person name="Varani A.M."/>
            <person name="Ferreira R.M."/>
            <person name="dos Santos V.L."/>
            <person name="Silva U.C."/>
            <person name="Setubal J.C."/>
            <person name="Moreira L.M."/>
        </authorList>
    </citation>
    <scope>NUCLEOTIDE SEQUENCE [LARGE SCALE GENOMIC DNA]</scope>
    <source>
        <strain evidence="1 2">FG3</strain>
    </source>
</reference>
<sequence length="74" mass="8679">MTADKAEALELSGLWRRAARCWLDVMDRSTDDAERERIAQRRERCIAMADGVTPDQRRYLNKQRYREQNSAGGY</sequence>
<evidence type="ECO:0000313" key="2">
    <source>
        <dbReference type="Proteomes" id="UP000317572"/>
    </source>
</evidence>
<dbReference type="AlphaFoldDB" id="A0A515D2L8"/>
<dbReference type="EMBL" id="CP033893">
    <property type="protein sequence ID" value="QDL34652.1"/>
    <property type="molecule type" value="Genomic_DNA"/>
</dbReference>
<gene>
    <name evidence="1" type="ORF">EGO53_24040</name>
</gene>
<evidence type="ECO:0000313" key="1">
    <source>
        <dbReference type="EMBL" id="QDL34652.1"/>
    </source>
</evidence>
<dbReference type="Proteomes" id="UP000317572">
    <property type="component" value="Chromosome"/>
</dbReference>